<keyword evidence="3" id="KW-1185">Reference proteome</keyword>
<feature type="compositionally biased region" description="Basic and acidic residues" evidence="1">
    <location>
        <begin position="228"/>
        <end position="237"/>
    </location>
</feature>
<dbReference type="InterPro" id="IPR036388">
    <property type="entry name" value="WH-like_DNA-bd_sf"/>
</dbReference>
<dbReference type="Gene3D" id="1.10.10.10">
    <property type="entry name" value="Winged helix-like DNA-binding domain superfamily/Winged helix DNA-binding domain"/>
    <property type="match status" value="1"/>
</dbReference>
<dbReference type="SUPFAM" id="SSF46785">
    <property type="entry name" value="Winged helix' DNA-binding domain"/>
    <property type="match status" value="1"/>
</dbReference>
<organism evidence="2 3">
    <name type="scientific">Andreprevotia lacus DSM 23236</name>
    <dbReference type="NCBI Taxonomy" id="1121001"/>
    <lineage>
        <taxon>Bacteria</taxon>
        <taxon>Pseudomonadati</taxon>
        <taxon>Pseudomonadota</taxon>
        <taxon>Betaproteobacteria</taxon>
        <taxon>Neisseriales</taxon>
        <taxon>Chitinibacteraceae</taxon>
        <taxon>Andreprevotia</taxon>
    </lineage>
</organism>
<feature type="region of interest" description="Disordered" evidence="1">
    <location>
        <begin position="224"/>
        <end position="243"/>
    </location>
</feature>
<evidence type="ECO:0000313" key="2">
    <source>
        <dbReference type="EMBL" id="SMC27309.1"/>
    </source>
</evidence>
<dbReference type="AlphaFoldDB" id="A0A1W1XTM3"/>
<dbReference type="OrthoDB" id="8898949at2"/>
<evidence type="ECO:0000313" key="3">
    <source>
        <dbReference type="Proteomes" id="UP000192761"/>
    </source>
</evidence>
<protein>
    <submittedName>
        <fullName evidence="2">Phage replication protein O</fullName>
    </submittedName>
</protein>
<dbReference type="EMBL" id="FWXD01000016">
    <property type="protein sequence ID" value="SMC27309.1"/>
    <property type="molecule type" value="Genomic_DNA"/>
</dbReference>
<dbReference type="Pfam" id="PF13730">
    <property type="entry name" value="HTH_36"/>
    <property type="match status" value="1"/>
</dbReference>
<evidence type="ECO:0000256" key="1">
    <source>
        <dbReference type="SAM" id="MobiDB-lite"/>
    </source>
</evidence>
<reference evidence="2 3" key="1">
    <citation type="submission" date="2017-04" db="EMBL/GenBank/DDBJ databases">
        <authorList>
            <person name="Afonso C.L."/>
            <person name="Miller P.J."/>
            <person name="Scott M.A."/>
            <person name="Spackman E."/>
            <person name="Goraichik I."/>
            <person name="Dimitrov K.M."/>
            <person name="Suarez D.L."/>
            <person name="Swayne D.E."/>
        </authorList>
    </citation>
    <scope>NUCLEOTIDE SEQUENCE [LARGE SCALE GENOMIC DNA]</scope>
    <source>
        <strain evidence="2 3">DSM 23236</strain>
    </source>
</reference>
<accession>A0A1W1XTM3</accession>
<gene>
    <name evidence="2" type="ORF">SAMN02745857_02806</name>
</gene>
<dbReference type="Proteomes" id="UP000192761">
    <property type="component" value="Unassembled WGS sequence"/>
</dbReference>
<name>A0A1W1XTM3_9NEIS</name>
<dbReference type="STRING" id="1121001.SAMN02745857_02806"/>
<dbReference type="RefSeq" id="WP_084091435.1">
    <property type="nucleotide sequence ID" value="NZ_FWXD01000016.1"/>
</dbReference>
<sequence>MSVDVHDLFVYLPAAMALDERLSKTHLRVLIALYSFRRKNTDTAWPSRDKLAQRCGLAPGKISTATTELARLGWLHKSGDGGRGRSCEYRLLVPDLAASGGADAVTVAAPATVAPAVTTTVPTVATPTVPAVARGKEHASEHAVEQDSVVRCAAATVALPANVTPAVWQGWVQHRSQLGKRLTPATVQAQLTMLAAQGAQADAVLQQSIRNGWQGLFALKTAPAGKPSYDDGQRRDYGAGGRL</sequence>
<proteinExistence type="predicted"/>
<dbReference type="InterPro" id="IPR036390">
    <property type="entry name" value="WH_DNA-bd_sf"/>
</dbReference>